<gene>
    <name evidence="1" type="ORF">ERS013200_02665</name>
</gene>
<reference evidence="1 2" key="1">
    <citation type="submission" date="2015-07" db="EMBL/GenBank/DDBJ databases">
        <authorList>
            <consortium name="Pathogen Informatics"/>
        </authorList>
    </citation>
    <scope>NUCLEOTIDE SEQUENCE [LARGE SCALE GENOMIC DNA]</scope>
    <source>
        <strain evidence="1 2">A316</strain>
    </source>
</reference>
<evidence type="ECO:0000313" key="1">
    <source>
        <dbReference type="EMBL" id="CSC93925.1"/>
    </source>
</evidence>
<dbReference type="AlphaFoldDB" id="A0A655WG77"/>
<accession>A0A655WG77</accession>
<protein>
    <submittedName>
        <fullName evidence="1">Uncharacterized protein</fullName>
    </submittedName>
</protein>
<proteinExistence type="predicted"/>
<evidence type="ECO:0000313" key="2">
    <source>
        <dbReference type="Proteomes" id="UP000041770"/>
    </source>
</evidence>
<sequence length="87" mass="10218">MVLRRIVLLVEFFNRKLSQATTGCGIDATTDAQYEGFAARFSELTLNKSYAAFDFKLWIDRRQYAHFFTDLVFHRFLSCKQCQFFGV</sequence>
<organism evidence="1 2">
    <name type="scientific">Vibrio cholerae</name>
    <dbReference type="NCBI Taxonomy" id="666"/>
    <lineage>
        <taxon>Bacteria</taxon>
        <taxon>Pseudomonadati</taxon>
        <taxon>Pseudomonadota</taxon>
        <taxon>Gammaproteobacteria</taxon>
        <taxon>Vibrionales</taxon>
        <taxon>Vibrionaceae</taxon>
        <taxon>Vibrio</taxon>
    </lineage>
</organism>
<name>A0A655WG77_VIBCL</name>
<dbReference type="Proteomes" id="UP000041770">
    <property type="component" value="Unassembled WGS sequence"/>
</dbReference>
<dbReference type="EMBL" id="CWQY01000019">
    <property type="protein sequence ID" value="CSC93925.1"/>
    <property type="molecule type" value="Genomic_DNA"/>
</dbReference>